<dbReference type="Proteomes" id="UP001431209">
    <property type="component" value="Unassembled WGS sequence"/>
</dbReference>
<dbReference type="GO" id="GO:0016301">
    <property type="term" value="F:kinase activity"/>
    <property type="evidence" value="ECO:0007669"/>
    <property type="project" value="UniProtKB-KW"/>
</dbReference>
<evidence type="ECO:0000313" key="3">
    <source>
        <dbReference type="Proteomes" id="UP001431209"/>
    </source>
</evidence>
<feature type="transmembrane region" description="Helical" evidence="1">
    <location>
        <begin position="108"/>
        <end position="129"/>
    </location>
</feature>
<keyword evidence="2" id="KW-0808">Transferase</keyword>
<proteinExistence type="predicted"/>
<comment type="caution">
    <text evidence="2">The sequence shown here is derived from an EMBL/GenBank/DDBJ whole genome shotgun (WGS) entry which is preliminary data.</text>
</comment>
<reference evidence="2 3" key="1">
    <citation type="submission" date="2024-03" db="EMBL/GenBank/DDBJ databases">
        <title>The Acrasis kona genome and developmental transcriptomes reveal deep origins of eukaryotic multicellular pathways.</title>
        <authorList>
            <person name="Sheikh S."/>
            <person name="Fu C.-J."/>
            <person name="Brown M.W."/>
            <person name="Baldauf S.L."/>
        </authorList>
    </citation>
    <scope>NUCLEOTIDE SEQUENCE [LARGE SCALE GENOMIC DNA]</scope>
    <source>
        <strain evidence="2 3">ATCC MYA-3509</strain>
    </source>
</reference>
<evidence type="ECO:0000256" key="1">
    <source>
        <dbReference type="SAM" id="Phobius"/>
    </source>
</evidence>
<feature type="transmembrane region" description="Helical" evidence="1">
    <location>
        <begin position="62"/>
        <end position="87"/>
    </location>
</feature>
<evidence type="ECO:0000313" key="2">
    <source>
        <dbReference type="EMBL" id="KAL0481647.1"/>
    </source>
</evidence>
<dbReference type="EMBL" id="JAOPGA020000780">
    <property type="protein sequence ID" value="KAL0481647.1"/>
    <property type="molecule type" value="Genomic_DNA"/>
</dbReference>
<feature type="transmembrane region" description="Helical" evidence="1">
    <location>
        <begin position="149"/>
        <end position="177"/>
    </location>
</feature>
<feature type="transmembrane region" description="Helical" evidence="1">
    <location>
        <begin position="21"/>
        <end position="42"/>
    </location>
</feature>
<keyword evidence="3" id="KW-1185">Reference proteome</keyword>
<keyword evidence="2" id="KW-0418">Kinase</keyword>
<accession>A0AAW2YX36</accession>
<sequence>MNENSPYYRFYSDGAPLPRRYTSIPSFIISLAFSIWAMYIYITSYPYAIDEPNPSCKASTSLKLLIALVASDLLQAVLLSITLLSIISNHVSITARTRLRIVSNVAMVLRYCLFAASTALITTVCIMMWSSNCKNSTTKANNTLYNSIYYFLILYLSISTAYSCCSTCLSAAMYSIFNRRKSDIELIPDPDL</sequence>
<keyword evidence="1" id="KW-0472">Membrane</keyword>
<keyword evidence="1" id="KW-1133">Transmembrane helix</keyword>
<name>A0AAW2YX36_9EUKA</name>
<gene>
    <name evidence="2" type="ORF">AKO1_012485</name>
</gene>
<dbReference type="AlphaFoldDB" id="A0AAW2YX36"/>
<protein>
    <submittedName>
        <fullName evidence="2">Protein kinase dapk</fullName>
    </submittedName>
</protein>
<keyword evidence="1" id="KW-0812">Transmembrane</keyword>
<organism evidence="2 3">
    <name type="scientific">Acrasis kona</name>
    <dbReference type="NCBI Taxonomy" id="1008807"/>
    <lineage>
        <taxon>Eukaryota</taxon>
        <taxon>Discoba</taxon>
        <taxon>Heterolobosea</taxon>
        <taxon>Tetramitia</taxon>
        <taxon>Eutetramitia</taxon>
        <taxon>Acrasidae</taxon>
        <taxon>Acrasis</taxon>
    </lineage>
</organism>